<sequence length="260" mass="29110">MVFLLLCGLLPTEGFTGSLPSWRAARIERGLFSRTSAEELGLSRMAQNVLRGKGEETGRRQKTSLSRPEVFRKAGVQAFIACLISSLATVRSAIAAGEQLDILSEQRQYDPVDPRKTSFSRNLPRVQSFISVLKFCEFDVTNDNFFKFERLIKRYGRPATYAFVEMAKNSVTNEKNVTETADENSALVPRGDRALKIAKDLQSAVAAAREAVLRNETGQLRTFFEEIKALVLEFIRVMGLPPWGNYFYQDVVSINVEGPA</sequence>
<gene>
    <name evidence="1" type="ORF">Cvel_6303</name>
</gene>
<name>A0A0G4HCA5_9ALVE</name>
<proteinExistence type="predicted"/>
<accession>A0A0G4HCA5</accession>
<evidence type="ECO:0000313" key="1">
    <source>
        <dbReference type="EMBL" id="CEM41641.1"/>
    </source>
</evidence>
<organism evidence="1">
    <name type="scientific">Chromera velia CCMP2878</name>
    <dbReference type="NCBI Taxonomy" id="1169474"/>
    <lineage>
        <taxon>Eukaryota</taxon>
        <taxon>Sar</taxon>
        <taxon>Alveolata</taxon>
        <taxon>Colpodellida</taxon>
        <taxon>Chromeraceae</taxon>
        <taxon>Chromera</taxon>
    </lineage>
</organism>
<dbReference type="EMBL" id="CDMZ01002279">
    <property type="protein sequence ID" value="CEM41641.1"/>
    <property type="molecule type" value="Genomic_DNA"/>
</dbReference>
<dbReference type="VEuPathDB" id="CryptoDB:Cvel_6303"/>
<reference evidence="1" key="1">
    <citation type="submission" date="2014-11" db="EMBL/GenBank/DDBJ databases">
        <authorList>
            <person name="Otto D Thomas"/>
            <person name="Naeem Raeece"/>
        </authorList>
    </citation>
    <scope>NUCLEOTIDE SEQUENCE</scope>
</reference>
<dbReference type="AlphaFoldDB" id="A0A0G4HCA5"/>
<protein>
    <submittedName>
        <fullName evidence="1">Uncharacterized protein</fullName>
    </submittedName>
</protein>